<dbReference type="InterPro" id="IPR027994">
    <property type="entry name" value="WxL_dom"/>
</dbReference>
<reference evidence="4 5" key="1">
    <citation type="submission" date="2022-03" db="EMBL/GenBank/DDBJ databases">
        <title>Complete genome sequence of Enterococcus innesii DB-1.</title>
        <authorList>
            <person name="Fukuda D."/>
            <person name="Nolasco-Hipolito C."/>
        </authorList>
    </citation>
    <scope>NUCLEOTIDE SEQUENCE [LARGE SCALE GENOMIC DNA]</scope>
    <source>
        <strain evidence="4 5">DB-1</strain>
    </source>
</reference>
<gene>
    <name evidence="4" type="ORF">ENLAB_16430</name>
</gene>
<evidence type="ECO:0000256" key="1">
    <source>
        <dbReference type="ARBA" id="ARBA00022737"/>
    </source>
</evidence>
<dbReference type="InterPro" id="IPR009459">
    <property type="entry name" value="MucBP_dom"/>
</dbReference>
<feature type="domain" description="MucBP" evidence="2">
    <location>
        <begin position="304"/>
        <end position="366"/>
    </location>
</feature>
<organism evidence="4 5">
    <name type="scientific">Enterococcus innesii</name>
    <dbReference type="NCBI Taxonomy" id="2839759"/>
    <lineage>
        <taxon>Bacteria</taxon>
        <taxon>Bacillati</taxon>
        <taxon>Bacillota</taxon>
        <taxon>Bacilli</taxon>
        <taxon>Lactobacillales</taxon>
        <taxon>Enterococcaceae</taxon>
        <taxon>Enterococcus</taxon>
    </lineage>
</organism>
<dbReference type="Pfam" id="PF13731">
    <property type="entry name" value="WxL"/>
    <property type="match status" value="1"/>
</dbReference>
<proteinExistence type="predicted"/>
<dbReference type="InterPro" id="IPR005046">
    <property type="entry name" value="DUF285"/>
</dbReference>
<evidence type="ECO:0000313" key="5">
    <source>
        <dbReference type="Proteomes" id="UP000831692"/>
    </source>
</evidence>
<dbReference type="Gene3D" id="3.80.10.10">
    <property type="entry name" value="Ribonuclease Inhibitor"/>
    <property type="match status" value="1"/>
</dbReference>
<dbReference type="SUPFAM" id="SSF52058">
    <property type="entry name" value="L domain-like"/>
    <property type="match status" value="1"/>
</dbReference>
<sequence>MMKKVCLIVLGGIIAFAFLLCIPIVDAQDTILDGEAPGKVMADPAIDGSPQSEDSLFKEEKNLELDDEVRKDDSEEEEFVSQDTGIWGNVPWEWEEETATLTLQGGSAGTVATAPWKTYLAVQKIIVEDNIILQSNAANLFSNLTSLTYVDALSFDTSQVTTMDFLFANCTSLSILNLNGWDTKNVRTVNRTFHNMTDLVELDLSSWNTTNLASVSTNSWFIFEARNLRIIHLGENTTFLHMGSSSPRFPSEVPSNEYTGNWVHTKDQFGNQVGERVVAPRSSLLSAFYDGSQPGTYVLEKWQTITINPIDQKGNFLTEKQTIRGGYLEDYSIIPPSVLGWHFDYSDWPLQGRFTGDTTEVNLFYRLNETSILDPINPEVEITPELMPKLPKETQSFRIDFVPTILFGTQKITIYEQEHYAGALKINGSNEERPNFVQVSNFDRTITSWTLSVRQESQFQTSEGDLLLGASLSFKNAELISIHDQKVPTDHLTQVTLVPEETSLLFKTTSEEGAGTWIYRFGDTETMSESIKLTVPGSTMPNSKEYKTAIIWTISAIP</sequence>
<keyword evidence="1" id="KW-0677">Repeat</keyword>
<keyword evidence="5" id="KW-1185">Reference proteome</keyword>
<dbReference type="Pfam" id="PF03382">
    <property type="entry name" value="DUF285"/>
    <property type="match status" value="1"/>
</dbReference>
<protein>
    <recommendedName>
        <fullName evidence="6">BspA family leucine-rich repeat surface protein</fullName>
    </recommendedName>
</protein>
<evidence type="ECO:0000259" key="3">
    <source>
        <dbReference type="Pfam" id="PF13731"/>
    </source>
</evidence>
<name>A0ABN6NQZ9_9ENTE</name>
<evidence type="ECO:0000313" key="4">
    <source>
        <dbReference type="EMBL" id="BDG68079.1"/>
    </source>
</evidence>
<dbReference type="Pfam" id="PF06458">
    <property type="entry name" value="MucBP"/>
    <property type="match status" value="1"/>
</dbReference>
<dbReference type="InterPro" id="IPR032675">
    <property type="entry name" value="LRR_dom_sf"/>
</dbReference>
<dbReference type="InterPro" id="IPR011889">
    <property type="entry name" value="Liste_lipo_26"/>
</dbReference>
<evidence type="ECO:0000259" key="2">
    <source>
        <dbReference type="Pfam" id="PF06458"/>
    </source>
</evidence>
<dbReference type="NCBIfam" id="TIGR02167">
    <property type="entry name" value="Liste_lipo_26"/>
    <property type="match status" value="2"/>
</dbReference>
<dbReference type="Proteomes" id="UP000831692">
    <property type="component" value="Chromosome"/>
</dbReference>
<dbReference type="Gene3D" id="3.10.20.320">
    <property type="entry name" value="Putative peptidoglycan bound protein (lpxtg motif)"/>
    <property type="match status" value="1"/>
</dbReference>
<evidence type="ECO:0008006" key="6">
    <source>
        <dbReference type="Google" id="ProtNLM"/>
    </source>
</evidence>
<dbReference type="EMBL" id="AP025635">
    <property type="protein sequence ID" value="BDG68079.1"/>
    <property type="molecule type" value="Genomic_DNA"/>
</dbReference>
<accession>A0ABN6NQZ9</accession>
<feature type="domain" description="WxL" evidence="3">
    <location>
        <begin position="372"/>
        <end position="558"/>
    </location>
</feature>